<evidence type="ECO:0000313" key="3">
    <source>
        <dbReference type="Proteomes" id="UP000042958"/>
    </source>
</evidence>
<dbReference type="Proteomes" id="UP000042958">
    <property type="component" value="Unassembled WGS sequence"/>
</dbReference>
<evidence type="ECO:0000313" key="2">
    <source>
        <dbReference type="EMBL" id="CEO60648.1"/>
    </source>
</evidence>
<name>A0A0F7VHW6_PENBI</name>
<reference evidence="3" key="1">
    <citation type="journal article" date="2015" name="Genome Announc.">
        <title>Draft genome sequence of the fungus Penicillium brasilianum MG11.</title>
        <authorList>
            <person name="Horn F."/>
            <person name="Linde J."/>
            <person name="Mattern D.J."/>
            <person name="Walther G."/>
            <person name="Guthke R."/>
            <person name="Brakhage A.A."/>
            <person name="Valiante V."/>
        </authorList>
    </citation>
    <scope>NUCLEOTIDE SEQUENCE [LARGE SCALE GENOMIC DNA]</scope>
    <source>
        <strain evidence="3">MG11</strain>
    </source>
</reference>
<gene>
    <name evidence="2" type="ORF">PMG11_05257</name>
</gene>
<accession>A0A0F7VHW6</accession>
<sequence>MSSLSSPVPVILCGRNAEIGKPVSELLVPEFEVIHFIATNEAALADIPRLLKGEKPQFPDTSGVGTQNYNQVPRAVIFGRGYDITEVEQFRKASEGSNADPVAWITGDPNKKPDPNAPPPGPGYAQFAAIQVKEKLSAWKEEGAAQDGIILW</sequence>
<dbReference type="AlphaFoldDB" id="A0A0F7VHW6"/>
<keyword evidence="3" id="KW-1185">Reference proteome</keyword>
<evidence type="ECO:0000256" key="1">
    <source>
        <dbReference type="SAM" id="MobiDB-lite"/>
    </source>
</evidence>
<protein>
    <submittedName>
        <fullName evidence="2">Uncharacterized protein</fullName>
    </submittedName>
</protein>
<proteinExistence type="predicted"/>
<dbReference type="EMBL" id="CDHK01000004">
    <property type="protein sequence ID" value="CEO60648.1"/>
    <property type="molecule type" value="Genomic_DNA"/>
</dbReference>
<dbReference type="OrthoDB" id="3649348at2759"/>
<organism evidence="2 3">
    <name type="scientific">Penicillium brasilianum</name>
    <dbReference type="NCBI Taxonomy" id="104259"/>
    <lineage>
        <taxon>Eukaryota</taxon>
        <taxon>Fungi</taxon>
        <taxon>Dikarya</taxon>
        <taxon>Ascomycota</taxon>
        <taxon>Pezizomycotina</taxon>
        <taxon>Eurotiomycetes</taxon>
        <taxon>Eurotiomycetidae</taxon>
        <taxon>Eurotiales</taxon>
        <taxon>Aspergillaceae</taxon>
        <taxon>Penicillium</taxon>
    </lineage>
</organism>
<feature type="region of interest" description="Disordered" evidence="1">
    <location>
        <begin position="92"/>
        <end position="124"/>
    </location>
</feature>